<sequence length="151" mass="16346">MLPALLNPTVFAAFIKMLTGKTISFPLALATTLAELKQFIQDKEGIPPDQQRFIFAGREFDDSRPLSGFGVVKECTLHLVLSLRGGGDNLGGIGVGGRISQKINKKPLPPIAYNYRKAARLHVTIINASHFTTLTGLSPPRSPVSATTYLK</sequence>
<dbReference type="PRINTS" id="PR00348">
    <property type="entry name" value="UBIQUITIN"/>
</dbReference>
<gene>
    <name evidence="2" type="ORF">GALMADRAFT_68997</name>
</gene>
<reference evidence="3" key="1">
    <citation type="journal article" date="2014" name="Proc. Natl. Acad. Sci. U.S.A.">
        <title>Extensive sampling of basidiomycete genomes demonstrates inadequacy of the white-rot/brown-rot paradigm for wood decay fungi.</title>
        <authorList>
            <person name="Riley R."/>
            <person name="Salamov A.A."/>
            <person name="Brown D.W."/>
            <person name="Nagy L.G."/>
            <person name="Floudas D."/>
            <person name="Held B.W."/>
            <person name="Levasseur A."/>
            <person name="Lombard V."/>
            <person name="Morin E."/>
            <person name="Otillar R."/>
            <person name="Lindquist E.A."/>
            <person name="Sun H."/>
            <person name="LaButti K.M."/>
            <person name="Schmutz J."/>
            <person name="Jabbour D."/>
            <person name="Luo H."/>
            <person name="Baker S.E."/>
            <person name="Pisabarro A.G."/>
            <person name="Walton J.D."/>
            <person name="Blanchette R.A."/>
            <person name="Henrissat B."/>
            <person name="Martin F."/>
            <person name="Cullen D."/>
            <person name="Hibbett D.S."/>
            <person name="Grigoriev I.V."/>
        </authorList>
    </citation>
    <scope>NUCLEOTIDE SEQUENCE [LARGE SCALE GENOMIC DNA]</scope>
    <source>
        <strain evidence="3">CBS 339.88</strain>
    </source>
</reference>
<dbReference type="InterPro" id="IPR019956">
    <property type="entry name" value="Ubiquitin_dom"/>
</dbReference>
<dbReference type="SUPFAM" id="SSF54236">
    <property type="entry name" value="Ubiquitin-like"/>
    <property type="match status" value="1"/>
</dbReference>
<feature type="domain" description="Ubiquitin-like" evidence="1">
    <location>
        <begin position="11"/>
        <end position="86"/>
    </location>
</feature>
<dbReference type="OrthoDB" id="428577at2759"/>
<evidence type="ECO:0000313" key="3">
    <source>
        <dbReference type="Proteomes" id="UP000027222"/>
    </source>
</evidence>
<dbReference type="SMART" id="SM00213">
    <property type="entry name" value="UBQ"/>
    <property type="match status" value="1"/>
</dbReference>
<dbReference type="Pfam" id="PF00240">
    <property type="entry name" value="ubiquitin"/>
    <property type="match status" value="1"/>
</dbReference>
<keyword evidence="3" id="KW-1185">Reference proteome</keyword>
<dbReference type="AlphaFoldDB" id="A0A067SXQ8"/>
<evidence type="ECO:0000313" key="2">
    <source>
        <dbReference type="EMBL" id="KDR75686.1"/>
    </source>
</evidence>
<proteinExistence type="predicted"/>
<dbReference type="Proteomes" id="UP000027222">
    <property type="component" value="Unassembled WGS sequence"/>
</dbReference>
<dbReference type="Gene3D" id="3.10.20.90">
    <property type="entry name" value="Phosphatidylinositol 3-kinase Catalytic Subunit, Chain A, domain 1"/>
    <property type="match status" value="1"/>
</dbReference>
<organism evidence="2 3">
    <name type="scientific">Galerina marginata (strain CBS 339.88)</name>
    <dbReference type="NCBI Taxonomy" id="685588"/>
    <lineage>
        <taxon>Eukaryota</taxon>
        <taxon>Fungi</taxon>
        <taxon>Dikarya</taxon>
        <taxon>Basidiomycota</taxon>
        <taxon>Agaricomycotina</taxon>
        <taxon>Agaricomycetes</taxon>
        <taxon>Agaricomycetidae</taxon>
        <taxon>Agaricales</taxon>
        <taxon>Agaricineae</taxon>
        <taxon>Strophariaceae</taxon>
        <taxon>Galerina</taxon>
    </lineage>
</organism>
<dbReference type="InterPro" id="IPR000626">
    <property type="entry name" value="Ubiquitin-like_dom"/>
</dbReference>
<dbReference type="PANTHER" id="PTHR10666">
    <property type="entry name" value="UBIQUITIN"/>
    <property type="match status" value="1"/>
</dbReference>
<protein>
    <recommendedName>
        <fullName evidence="1">Ubiquitin-like domain-containing protein</fullName>
    </recommendedName>
</protein>
<evidence type="ECO:0000259" key="1">
    <source>
        <dbReference type="PROSITE" id="PS50053"/>
    </source>
</evidence>
<dbReference type="InterPro" id="IPR050158">
    <property type="entry name" value="Ubiquitin_ubiquitin-like"/>
</dbReference>
<dbReference type="EMBL" id="KL142380">
    <property type="protein sequence ID" value="KDR75686.1"/>
    <property type="molecule type" value="Genomic_DNA"/>
</dbReference>
<accession>A0A067SXQ8</accession>
<dbReference type="STRING" id="685588.A0A067SXQ8"/>
<dbReference type="InterPro" id="IPR029071">
    <property type="entry name" value="Ubiquitin-like_domsf"/>
</dbReference>
<name>A0A067SXQ8_GALM3</name>
<dbReference type="PROSITE" id="PS50053">
    <property type="entry name" value="UBIQUITIN_2"/>
    <property type="match status" value="1"/>
</dbReference>
<dbReference type="HOGENOM" id="CLU_1731588_0_0_1"/>